<dbReference type="EMBL" id="MGBR01000001">
    <property type="protein sequence ID" value="OGK73862.1"/>
    <property type="molecule type" value="Genomic_DNA"/>
</dbReference>
<evidence type="ECO:0000256" key="1">
    <source>
        <dbReference type="SAM" id="Phobius"/>
    </source>
</evidence>
<feature type="transmembrane region" description="Helical" evidence="1">
    <location>
        <begin position="37"/>
        <end position="58"/>
    </location>
</feature>
<gene>
    <name evidence="2" type="ORF">A3K52_03730</name>
</gene>
<sequence>MKDELQRVIEKAKEYVYYCSPRIKILIRKAALNKKTLLVFFGILFFSIGFAFINSYILNRPETPYQGKAALNQIMTYKGQLIKGMLTTKNALARRNMILDQLKQNPQEILSNGILLSEGELNTLRSQNLSYVEELQKKGYMEEYVDNLSGRLNIVHMDDFINKKVTYEYVLETPNTYNYIHTDNVTAFEKNSSINIRKGVKIANDIVVKSKNIRIVNNNVLGEASEIAINYAVILYNFNDDKTTPYTKEDIEKVLIDQADPNSVVNYYKNISNDKIKITFKVYDWTTIPENTTDHPCDYGYHAKQSREILKIDSEYSHFIYLFNKNSCKYSGYAWTHDPDINGKLHIWFPNFNTEDKVAYKTFIHEIGHHLGYNHAGKLKCSSSPCSFEEYGNYYDPMSYATNPPYGSVNGIFQTRNKLVEEVNAKTINNTNPINNYTLEPRKILKLKNPLYSDNDLYLEMRTPTNYDTFADFEDKNVLLINALLKDGNTGLISKPLKVGKSYYDTHTNMLISFKEITNNQGIVQVLFNQIETTPFPNKGYIETRGVSYCNNHTNDCTRTYGCEYFTSCGGCALKGTKMSFVCPNYCGQFNFNKAGCVASQNRGFGCAWYADCQMCINDQGDDKTPLPSICPVENKGLLPLELSATLDYNTVRPETLHFYIDEKQLDGTWLQIFDKVVANTPEKEIPYKTTINESDISTLNKEKKYRAWVAGKRGGMLLLGQTKIGECSGSINGMFCEFSPPGFATFNITIDDNNPTPTLTPVPPTPTITLSPQVKLTFSKVTMYQQEIKDSVKAVHLELYQNNGGEHVLIGSQNIYLAKKEGKVYIESFPYDYNLTQDTTILNNKKLYKNNKYRLYIGASTNEWGGAHRGMDIDVYVDNTLLSRLPVQFGNNNTTSYIEFNPPKNLTLSLYVRKQEIKNKSSSSDNPCPEYYCISDTLCYPDFSYAWKTLNMNCAYCNKGIWEENKVNEKCR</sequence>
<evidence type="ECO:0000313" key="3">
    <source>
        <dbReference type="Proteomes" id="UP000177050"/>
    </source>
</evidence>
<dbReference type="Proteomes" id="UP000177050">
    <property type="component" value="Unassembled WGS sequence"/>
</dbReference>
<dbReference type="InterPro" id="IPR024079">
    <property type="entry name" value="MetalloPept_cat_dom_sf"/>
</dbReference>
<dbReference type="Gene3D" id="3.40.390.10">
    <property type="entry name" value="Collagenase (Catalytic Domain)"/>
    <property type="match status" value="1"/>
</dbReference>
<keyword evidence="1" id="KW-1133">Transmembrane helix</keyword>
<dbReference type="SUPFAM" id="SSF55486">
    <property type="entry name" value="Metalloproteases ('zincins'), catalytic domain"/>
    <property type="match status" value="1"/>
</dbReference>
<comment type="caution">
    <text evidence="2">The sequence shown here is derived from an EMBL/GenBank/DDBJ whole genome shotgun (WGS) entry which is preliminary data.</text>
</comment>
<name>A0A1F7L158_9BACT</name>
<keyword evidence="1" id="KW-0472">Membrane</keyword>
<dbReference type="AlphaFoldDB" id="A0A1F7L158"/>
<evidence type="ECO:0000313" key="2">
    <source>
        <dbReference type="EMBL" id="OGK73862.1"/>
    </source>
</evidence>
<accession>A0A1F7L158</accession>
<organism evidence="2 3">
    <name type="scientific">Candidatus Roizmanbacteria bacterium RIFOXYD1_FULL_38_12</name>
    <dbReference type="NCBI Taxonomy" id="1802093"/>
    <lineage>
        <taxon>Bacteria</taxon>
        <taxon>Candidatus Roizmaniibacteriota</taxon>
    </lineage>
</organism>
<keyword evidence="1" id="KW-0812">Transmembrane</keyword>
<dbReference type="Pfam" id="PF13688">
    <property type="entry name" value="Reprolysin_5"/>
    <property type="match status" value="1"/>
</dbReference>
<proteinExistence type="predicted"/>
<protein>
    <submittedName>
        <fullName evidence="2">Uncharacterized protein</fullName>
    </submittedName>
</protein>
<reference evidence="2 3" key="1">
    <citation type="journal article" date="2016" name="Nat. Commun.">
        <title>Thousands of microbial genomes shed light on interconnected biogeochemical processes in an aquifer system.</title>
        <authorList>
            <person name="Anantharaman K."/>
            <person name="Brown C.T."/>
            <person name="Hug L.A."/>
            <person name="Sharon I."/>
            <person name="Castelle C.J."/>
            <person name="Probst A.J."/>
            <person name="Thomas B.C."/>
            <person name="Singh A."/>
            <person name="Wilkins M.J."/>
            <person name="Karaoz U."/>
            <person name="Brodie E.L."/>
            <person name="Williams K.H."/>
            <person name="Hubbard S.S."/>
            <person name="Banfield J.F."/>
        </authorList>
    </citation>
    <scope>NUCLEOTIDE SEQUENCE [LARGE SCALE GENOMIC DNA]</scope>
</reference>
<dbReference type="GO" id="GO:0008237">
    <property type="term" value="F:metallopeptidase activity"/>
    <property type="evidence" value="ECO:0007669"/>
    <property type="project" value="InterPro"/>
</dbReference>